<sequence>MAYRTKEEALKAAIERRQGFRKTLRNIEKKEPYLNPQRMGARKRFIRKSIKSKKTIWKKYKGFFPILFGR</sequence>
<organism evidence="1">
    <name type="scientific">marine sediment metagenome</name>
    <dbReference type="NCBI Taxonomy" id="412755"/>
    <lineage>
        <taxon>unclassified sequences</taxon>
        <taxon>metagenomes</taxon>
        <taxon>ecological metagenomes</taxon>
    </lineage>
</organism>
<dbReference type="AlphaFoldDB" id="X1HFP6"/>
<comment type="caution">
    <text evidence="1">The sequence shown here is derived from an EMBL/GenBank/DDBJ whole genome shotgun (WGS) entry which is preliminary data.</text>
</comment>
<reference evidence="1" key="1">
    <citation type="journal article" date="2014" name="Front. Microbiol.">
        <title>High frequency of phylogenetically diverse reductive dehalogenase-homologous genes in deep subseafloor sedimentary metagenomes.</title>
        <authorList>
            <person name="Kawai M."/>
            <person name="Futagami T."/>
            <person name="Toyoda A."/>
            <person name="Takaki Y."/>
            <person name="Nishi S."/>
            <person name="Hori S."/>
            <person name="Arai W."/>
            <person name="Tsubouchi T."/>
            <person name="Morono Y."/>
            <person name="Uchiyama I."/>
            <person name="Ito T."/>
            <person name="Fujiyama A."/>
            <person name="Inagaki F."/>
            <person name="Takami H."/>
        </authorList>
    </citation>
    <scope>NUCLEOTIDE SEQUENCE</scope>
    <source>
        <strain evidence="1">Expedition CK06-06</strain>
    </source>
</reference>
<gene>
    <name evidence="1" type="ORF">S03H2_19194</name>
</gene>
<name>X1HFP6_9ZZZZ</name>
<dbReference type="EMBL" id="BARU01010009">
    <property type="protein sequence ID" value="GAH44128.1"/>
    <property type="molecule type" value="Genomic_DNA"/>
</dbReference>
<accession>X1HFP6</accession>
<proteinExistence type="predicted"/>
<evidence type="ECO:0000313" key="1">
    <source>
        <dbReference type="EMBL" id="GAH44128.1"/>
    </source>
</evidence>
<protein>
    <submittedName>
        <fullName evidence="1">Uncharacterized protein</fullName>
    </submittedName>
</protein>